<feature type="region of interest" description="Disordered" evidence="9">
    <location>
        <begin position="1"/>
        <end position="23"/>
    </location>
</feature>
<dbReference type="InterPro" id="IPR000304">
    <property type="entry name" value="Pyrroline-COOH_reductase"/>
</dbReference>
<comment type="similarity">
    <text evidence="1 5 8">Belongs to the pyrroline-5-carboxylate reductase family.</text>
</comment>
<comment type="subcellular location">
    <subcellularLocation>
        <location evidence="5">Cytoplasm</location>
    </subcellularLocation>
</comment>
<evidence type="ECO:0000256" key="9">
    <source>
        <dbReference type="SAM" id="MobiDB-lite"/>
    </source>
</evidence>
<dbReference type="InterPro" id="IPR053790">
    <property type="entry name" value="P5CR-like_CS"/>
</dbReference>
<dbReference type="PROSITE" id="PS00521">
    <property type="entry name" value="P5CR"/>
    <property type="match status" value="1"/>
</dbReference>
<dbReference type="Proteomes" id="UP000544110">
    <property type="component" value="Unassembled WGS sequence"/>
</dbReference>
<dbReference type="InterPro" id="IPR036291">
    <property type="entry name" value="NAD(P)-bd_dom_sf"/>
</dbReference>
<dbReference type="UniPathway" id="UPA00098">
    <property type="reaction ID" value="UER00361"/>
</dbReference>
<comment type="catalytic activity">
    <reaction evidence="5 8">
        <text>L-proline + NADP(+) = (S)-1-pyrroline-5-carboxylate + NADPH + 2 H(+)</text>
        <dbReference type="Rhea" id="RHEA:14109"/>
        <dbReference type="ChEBI" id="CHEBI:15378"/>
        <dbReference type="ChEBI" id="CHEBI:17388"/>
        <dbReference type="ChEBI" id="CHEBI:57783"/>
        <dbReference type="ChEBI" id="CHEBI:58349"/>
        <dbReference type="ChEBI" id="CHEBI:60039"/>
        <dbReference type="EC" id="1.5.1.2"/>
    </reaction>
</comment>
<evidence type="ECO:0000256" key="5">
    <source>
        <dbReference type="HAMAP-Rule" id="MF_01925"/>
    </source>
</evidence>
<feature type="binding site" evidence="7">
    <location>
        <begin position="23"/>
        <end position="28"/>
    </location>
    <ligand>
        <name>NADP(+)</name>
        <dbReference type="ChEBI" id="CHEBI:58349"/>
    </ligand>
</feature>
<feature type="compositionally biased region" description="Pro residues" evidence="9">
    <location>
        <begin position="1"/>
        <end position="17"/>
    </location>
</feature>
<proteinExistence type="inferred from homology"/>
<evidence type="ECO:0000313" key="12">
    <source>
        <dbReference type="EMBL" id="NYG53795.1"/>
    </source>
</evidence>
<dbReference type="SUPFAM" id="SSF51735">
    <property type="entry name" value="NAD(P)-binding Rossmann-fold domains"/>
    <property type="match status" value="1"/>
</dbReference>
<evidence type="ECO:0000256" key="2">
    <source>
        <dbReference type="ARBA" id="ARBA00022857"/>
    </source>
</evidence>
<dbReference type="NCBIfam" id="TIGR00112">
    <property type="entry name" value="proC"/>
    <property type="match status" value="1"/>
</dbReference>
<dbReference type="EC" id="1.5.1.2" evidence="5 6"/>
<dbReference type="RefSeq" id="WP_343048951.1">
    <property type="nucleotide sequence ID" value="NZ_JACCAC010000001.1"/>
</dbReference>
<dbReference type="InterPro" id="IPR028939">
    <property type="entry name" value="P5C_Rdtase_cat_N"/>
</dbReference>
<reference evidence="12 13" key="1">
    <citation type="submission" date="2020-07" db="EMBL/GenBank/DDBJ databases">
        <title>Sequencing the genomes of 1000 actinobacteria strains.</title>
        <authorList>
            <person name="Klenk H.-P."/>
        </authorList>
    </citation>
    <scope>NUCLEOTIDE SEQUENCE [LARGE SCALE GENOMIC DNA]</scope>
    <source>
        <strain evidence="12 13">DSM 24552</strain>
    </source>
</reference>
<evidence type="ECO:0000256" key="4">
    <source>
        <dbReference type="ARBA" id="ARBA00058118"/>
    </source>
</evidence>
<comment type="pathway">
    <text evidence="5 8">Amino-acid biosynthesis; L-proline biosynthesis; L-proline from L-glutamate 5-semialdehyde: step 1/1.</text>
</comment>
<dbReference type="GO" id="GO:0005737">
    <property type="term" value="C:cytoplasm"/>
    <property type="evidence" value="ECO:0007669"/>
    <property type="project" value="UniProtKB-SubCell"/>
</dbReference>
<keyword evidence="5 8" id="KW-0028">Amino-acid biosynthesis</keyword>
<dbReference type="EMBL" id="JACCAC010000001">
    <property type="protein sequence ID" value="NYG53795.1"/>
    <property type="molecule type" value="Genomic_DNA"/>
</dbReference>
<dbReference type="AlphaFoldDB" id="A0A7Y9RTP1"/>
<accession>A0A7Y9RTP1</accession>
<dbReference type="Gene3D" id="1.10.3730.10">
    <property type="entry name" value="ProC C-terminal domain-like"/>
    <property type="match status" value="1"/>
</dbReference>
<evidence type="ECO:0000313" key="13">
    <source>
        <dbReference type="Proteomes" id="UP000544110"/>
    </source>
</evidence>
<evidence type="ECO:0000256" key="7">
    <source>
        <dbReference type="PIRSR" id="PIRSR000193-1"/>
    </source>
</evidence>
<dbReference type="InterPro" id="IPR008927">
    <property type="entry name" value="6-PGluconate_DH-like_C_sf"/>
</dbReference>
<gene>
    <name evidence="5" type="primary">proC</name>
    <name evidence="12" type="ORF">BJ989_000099</name>
</gene>
<dbReference type="PIRSF" id="PIRSF000193">
    <property type="entry name" value="Pyrrol-5-carb_rd"/>
    <property type="match status" value="1"/>
</dbReference>
<protein>
    <recommendedName>
        <fullName evidence="5 6">Pyrroline-5-carboxylate reductase</fullName>
        <shortName evidence="5">P5C reductase</shortName>
        <shortName evidence="5">P5CR</shortName>
        <ecNumber evidence="5 6">1.5.1.2</ecNumber>
    </recommendedName>
    <alternativeName>
        <fullName evidence="5">PCA reductase</fullName>
    </alternativeName>
</protein>
<feature type="domain" description="Pyrroline-5-carboxylate reductase catalytic N-terminal" evidence="10">
    <location>
        <begin position="21"/>
        <end position="112"/>
    </location>
</feature>
<dbReference type="GO" id="GO:0055129">
    <property type="term" value="P:L-proline biosynthetic process"/>
    <property type="evidence" value="ECO:0007669"/>
    <property type="project" value="UniProtKB-UniRule"/>
</dbReference>
<sequence length="282" mass="28620">MTDPAPSGPPLTSPPDHPVTAVLGGGVMGETVLAGLLRSGRPPEAVVVSEKDPDRARDLEERHGVRALRATDAVRGAATVVLVVKPQDLEALLVEVAPAMAPGQVVVSLAAGVGTAWLEQRVPEGVAVVRVMPNTPATVDQGMAVVSGGASAGEAHLAEAESLMRGTGRVVRVPESQQDAATALSGSGPAYVFLVVEAMVEAGVRLGLPRPTATELAVQTVLGAATMVHETGTHPALLREQVTSPGGTTAAALAVLEQHGLRAAFLDALAAARDRSRELAGG</sequence>
<dbReference type="PANTHER" id="PTHR11645">
    <property type="entry name" value="PYRROLINE-5-CARBOXYLATE REDUCTASE"/>
    <property type="match status" value="1"/>
</dbReference>
<evidence type="ECO:0000256" key="8">
    <source>
        <dbReference type="RuleBase" id="RU003903"/>
    </source>
</evidence>
<dbReference type="SUPFAM" id="SSF48179">
    <property type="entry name" value="6-phosphogluconate dehydrogenase C-terminal domain-like"/>
    <property type="match status" value="1"/>
</dbReference>
<keyword evidence="13" id="KW-1185">Reference proteome</keyword>
<keyword evidence="5 8" id="KW-0641">Proline biosynthesis</keyword>
<comment type="catalytic activity">
    <reaction evidence="5">
        <text>L-proline + NAD(+) = (S)-1-pyrroline-5-carboxylate + NADH + 2 H(+)</text>
        <dbReference type="Rhea" id="RHEA:14105"/>
        <dbReference type="ChEBI" id="CHEBI:15378"/>
        <dbReference type="ChEBI" id="CHEBI:17388"/>
        <dbReference type="ChEBI" id="CHEBI:57540"/>
        <dbReference type="ChEBI" id="CHEBI:57945"/>
        <dbReference type="ChEBI" id="CHEBI:60039"/>
        <dbReference type="EC" id="1.5.1.2"/>
    </reaction>
</comment>
<evidence type="ECO:0000256" key="3">
    <source>
        <dbReference type="ARBA" id="ARBA00023002"/>
    </source>
</evidence>
<comment type="caution">
    <text evidence="12">The sequence shown here is derived from an EMBL/GenBank/DDBJ whole genome shotgun (WGS) entry which is preliminary data.</text>
</comment>
<keyword evidence="3 5" id="KW-0560">Oxidoreductase</keyword>
<dbReference type="InterPro" id="IPR029036">
    <property type="entry name" value="P5CR_dimer"/>
</dbReference>
<organism evidence="12 13">
    <name type="scientific">Nocardioides perillae</name>
    <dbReference type="NCBI Taxonomy" id="1119534"/>
    <lineage>
        <taxon>Bacteria</taxon>
        <taxon>Bacillati</taxon>
        <taxon>Actinomycetota</taxon>
        <taxon>Actinomycetes</taxon>
        <taxon>Propionibacteriales</taxon>
        <taxon>Nocardioidaceae</taxon>
        <taxon>Nocardioides</taxon>
    </lineage>
</organism>
<evidence type="ECO:0000256" key="6">
    <source>
        <dbReference type="NCBIfam" id="TIGR00112"/>
    </source>
</evidence>
<evidence type="ECO:0000256" key="1">
    <source>
        <dbReference type="ARBA" id="ARBA00005525"/>
    </source>
</evidence>
<dbReference type="HAMAP" id="MF_01925">
    <property type="entry name" value="P5C_reductase"/>
    <property type="match status" value="1"/>
</dbReference>
<dbReference type="Pfam" id="PF03807">
    <property type="entry name" value="F420_oxidored"/>
    <property type="match status" value="1"/>
</dbReference>
<evidence type="ECO:0000259" key="10">
    <source>
        <dbReference type="Pfam" id="PF03807"/>
    </source>
</evidence>
<comment type="function">
    <text evidence="4 5">Catalyzes the reduction of 1-pyrroline-5-carboxylate (PCA) to L-proline.</text>
</comment>
<evidence type="ECO:0000259" key="11">
    <source>
        <dbReference type="Pfam" id="PF14748"/>
    </source>
</evidence>
<dbReference type="Pfam" id="PF14748">
    <property type="entry name" value="P5CR_dimer"/>
    <property type="match status" value="1"/>
</dbReference>
<keyword evidence="5" id="KW-0963">Cytoplasm</keyword>
<name>A0A7Y9RTP1_9ACTN</name>
<dbReference type="FunFam" id="1.10.3730.10:FF:000001">
    <property type="entry name" value="Pyrroline-5-carboxylate reductase"/>
    <property type="match status" value="1"/>
</dbReference>
<feature type="domain" description="Pyrroline-5-carboxylate reductase dimerisation" evidence="11">
    <location>
        <begin position="175"/>
        <end position="279"/>
    </location>
</feature>
<dbReference type="GO" id="GO:0004735">
    <property type="term" value="F:pyrroline-5-carboxylate reductase activity"/>
    <property type="evidence" value="ECO:0007669"/>
    <property type="project" value="UniProtKB-UniRule"/>
</dbReference>
<dbReference type="Gene3D" id="3.40.50.720">
    <property type="entry name" value="NAD(P)-binding Rossmann-like Domain"/>
    <property type="match status" value="1"/>
</dbReference>
<dbReference type="PANTHER" id="PTHR11645:SF0">
    <property type="entry name" value="PYRROLINE-5-CARBOXYLATE REDUCTASE 3"/>
    <property type="match status" value="1"/>
</dbReference>
<keyword evidence="2 5" id="KW-0521">NADP</keyword>